<gene>
    <name evidence="3" type="ORF">DACRYDRAFT_15757</name>
</gene>
<evidence type="ECO:0000313" key="3">
    <source>
        <dbReference type="EMBL" id="EJU01715.1"/>
    </source>
</evidence>
<evidence type="ECO:0000256" key="1">
    <source>
        <dbReference type="SAM" id="MobiDB-lite"/>
    </source>
</evidence>
<evidence type="ECO:0000313" key="4">
    <source>
        <dbReference type="Proteomes" id="UP000030653"/>
    </source>
</evidence>
<feature type="region of interest" description="Disordered" evidence="1">
    <location>
        <begin position="98"/>
        <end position="155"/>
    </location>
</feature>
<protein>
    <recommendedName>
        <fullName evidence="2">Retroviral polymerase SH3-like domain-containing protein</fullName>
    </recommendedName>
</protein>
<dbReference type="GeneID" id="63686196"/>
<organism evidence="3 4">
    <name type="scientific">Dacryopinax primogenitus (strain DJM 731)</name>
    <name type="common">Brown rot fungus</name>
    <dbReference type="NCBI Taxonomy" id="1858805"/>
    <lineage>
        <taxon>Eukaryota</taxon>
        <taxon>Fungi</taxon>
        <taxon>Dikarya</taxon>
        <taxon>Basidiomycota</taxon>
        <taxon>Agaricomycotina</taxon>
        <taxon>Dacrymycetes</taxon>
        <taxon>Dacrymycetales</taxon>
        <taxon>Dacrymycetaceae</taxon>
        <taxon>Dacryopinax</taxon>
    </lineage>
</organism>
<dbReference type="HOGENOM" id="CLU_1315377_0_0_1"/>
<reference evidence="3 4" key="1">
    <citation type="journal article" date="2012" name="Science">
        <title>The Paleozoic origin of enzymatic lignin decomposition reconstructed from 31 fungal genomes.</title>
        <authorList>
            <person name="Floudas D."/>
            <person name="Binder M."/>
            <person name="Riley R."/>
            <person name="Barry K."/>
            <person name="Blanchette R.A."/>
            <person name="Henrissat B."/>
            <person name="Martinez A.T."/>
            <person name="Otillar R."/>
            <person name="Spatafora J.W."/>
            <person name="Yadav J.S."/>
            <person name="Aerts A."/>
            <person name="Benoit I."/>
            <person name="Boyd A."/>
            <person name="Carlson A."/>
            <person name="Copeland A."/>
            <person name="Coutinho P.M."/>
            <person name="de Vries R.P."/>
            <person name="Ferreira P."/>
            <person name="Findley K."/>
            <person name="Foster B."/>
            <person name="Gaskell J."/>
            <person name="Glotzer D."/>
            <person name="Gorecki P."/>
            <person name="Heitman J."/>
            <person name="Hesse C."/>
            <person name="Hori C."/>
            <person name="Igarashi K."/>
            <person name="Jurgens J.A."/>
            <person name="Kallen N."/>
            <person name="Kersten P."/>
            <person name="Kohler A."/>
            <person name="Kuees U."/>
            <person name="Kumar T.K.A."/>
            <person name="Kuo A."/>
            <person name="LaButti K."/>
            <person name="Larrondo L.F."/>
            <person name="Lindquist E."/>
            <person name="Ling A."/>
            <person name="Lombard V."/>
            <person name="Lucas S."/>
            <person name="Lundell T."/>
            <person name="Martin R."/>
            <person name="McLaughlin D.J."/>
            <person name="Morgenstern I."/>
            <person name="Morin E."/>
            <person name="Murat C."/>
            <person name="Nagy L.G."/>
            <person name="Nolan M."/>
            <person name="Ohm R.A."/>
            <person name="Patyshakuliyeva A."/>
            <person name="Rokas A."/>
            <person name="Ruiz-Duenas F.J."/>
            <person name="Sabat G."/>
            <person name="Salamov A."/>
            <person name="Samejima M."/>
            <person name="Schmutz J."/>
            <person name="Slot J.C."/>
            <person name="St John F."/>
            <person name="Stenlid J."/>
            <person name="Sun H."/>
            <person name="Sun S."/>
            <person name="Syed K."/>
            <person name="Tsang A."/>
            <person name="Wiebenga A."/>
            <person name="Young D."/>
            <person name="Pisabarro A."/>
            <person name="Eastwood D.C."/>
            <person name="Martin F."/>
            <person name="Cullen D."/>
            <person name="Grigoriev I.V."/>
            <person name="Hibbett D.S."/>
        </authorList>
    </citation>
    <scope>NUCLEOTIDE SEQUENCE [LARGE SCALE GENOMIC DNA]</scope>
    <source>
        <strain evidence="3 4">DJM-731 SS1</strain>
    </source>
</reference>
<dbReference type="RefSeq" id="XP_040628612.1">
    <property type="nucleotide sequence ID" value="XM_040771134.1"/>
</dbReference>
<feature type="domain" description="Retroviral polymerase SH3-like" evidence="2">
    <location>
        <begin position="8"/>
        <end position="52"/>
    </location>
</feature>
<keyword evidence="4" id="KW-1185">Reference proteome</keyword>
<dbReference type="Pfam" id="PF25597">
    <property type="entry name" value="SH3_retrovirus"/>
    <property type="match status" value="1"/>
</dbReference>
<proteinExistence type="predicted"/>
<evidence type="ECO:0000259" key="2">
    <source>
        <dbReference type="Pfam" id="PF25597"/>
    </source>
</evidence>
<feature type="compositionally biased region" description="Polar residues" evidence="1">
    <location>
        <begin position="121"/>
        <end position="134"/>
    </location>
</feature>
<dbReference type="Proteomes" id="UP000030653">
    <property type="component" value="Unassembled WGS sequence"/>
</dbReference>
<accession>M5G0S3</accession>
<sequence>MLLFSTQVWVKNLNAKKTQSQAVKGHFLGFDKGSKGYRIYWPGKHRVTIEQNMYPTQNAALGQYTKPMMIEGGEEDPVTVNLPEFSEETQREYVAQEEIPNKQCKHEEPLSPLTTPPATPRENTPQPAQVQQPCSDGLIPSNGDFGHGKRVTHQPGQYRPLAGMVATIAEEDLNELFQQSGFEVNTSYNEFALTASYGSEPNTLDEALA</sequence>
<dbReference type="EMBL" id="JH795863">
    <property type="protein sequence ID" value="EJU01715.1"/>
    <property type="molecule type" value="Genomic_DNA"/>
</dbReference>
<dbReference type="AlphaFoldDB" id="M5G0S3"/>
<dbReference type="InterPro" id="IPR057670">
    <property type="entry name" value="SH3_retrovirus"/>
</dbReference>
<name>M5G0S3_DACPD</name>
<dbReference type="OrthoDB" id="2640446at2759"/>
<dbReference type="STRING" id="1858805.M5G0S3"/>